<evidence type="ECO:0000313" key="2">
    <source>
        <dbReference type="Proteomes" id="UP000053097"/>
    </source>
</evidence>
<keyword evidence="2" id="KW-1185">Reference proteome</keyword>
<organism evidence="1 2">
    <name type="scientific">Ooceraea biroi</name>
    <name type="common">Clonal raider ant</name>
    <name type="synonym">Cerapachys biroi</name>
    <dbReference type="NCBI Taxonomy" id="2015173"/>
    <lineage>
        <taxon>Eukaryota</taxon>
        <taxon>Metazoa</taxon>
        <taxon>Ecdysozoa</taxon>
        <taxon>Arthropoda</taxon>
        <taxon>Hexapoda</taxon>
        <taxon>Insecta</taxon>
        <taxon>Pterygota</taxon>
        <taxon>Neoptera</taxon>
        <taxon>Endopterygota</taxon>
        <taxon>Hymenoptera</taxon>
        <taxon>Apocrita</taxon>
        <taxon>Aculeata</taxon>
        <taxon>Formicoidea</taxon>
        <taxon>Formicidae</taxon>
        <taxon>Dorylinae</taxon>
        <taxon>Ooceraea</taxon>
    </lineage>
</organism>
<proteinExistence type="predicted"/>
<reference evidence="1 2" key="1">
    <citation type="journal article" date="2014" name="Curr. Biol.">
        <title>The genome of the clonal raider ant Cerapachys biroi.</title>
        <authorList>
            <person name="Oxley P.R."/>
            <person name="Ji L."/>
            <person name="Fetter-Pruneda I."/>
            <person name="McKenzie S.K."/>
            <person name="Li C."/>
            <person name="Hu H."/>
            <person name="Zhang G."/>
            <person name="Kronauer D.J."/>
        </authorList>
    </citation>
    <scope>NUCLEOTIDE SEQUENCE [LARGE SCALE GENOMIC DNA]</scope>
</reference>
<name>A0A026VRQ9_OOCBI</name>
<protein>
    <submittedName>
        <fullName evidence="1">Uncharacterized protein</fullName>
    </submittedName>
</protein>
<sequence length="234" mass="26472">MNLNKTEKLLAAKRKLKEFQLQKRLHAQEHSSKQNTNAKNESISQCQTNCQVTEVDKSCDQNNQYETMHTENSIQPENQLNDVNVVHKEENILNHAFSDTSNSIDAITTKVATNNSKITEKNFSILENNRDGAVSHKNGDNDTRSYLQPNLQSIENDGRCNLNITPSNGPSTVPREHLSETAEGAKVLKDDVDDCKPTDLDLKYNNQFLSTCVEEQKQIVNDLYVQLNHYVGII</sequence>
<dbReference type="AlphaFoldDB" id="A0A026VRQ9"/>
<evidence type="ECO:0000313" key="1">
    <source>
        <dbReference type="EMBL" id="EZA46417.1"/>
    </source>
</evidence>
<dbReference type="Proteomes" id="UP000053097">
    <property type="component" value="Unassembled WGS sequence"/>
</dbReference>
<gene>
    <name evidence="1" type="ORF">X777_00181</name>
</gene>
<dbReference type="EMBL" id="KK111375">
    <property type="protein sequence ID" value="EZA46417.1"/>
    <property type="molecule type" value="Genomic_DNA"/>
</dbReference>
<accession>A0A026VRQ9</accession>